<accession>A0A4R3LQZ7</accession>
<keyword evidence="3" id="KW-1185">Reference proteome</keyword>
<evidence type="ECO:0000313" key="2">
    <source>
        <dbReference type="EMBL" id="TCT02820.1"/>
    </source>
</evidence>
<feature type="compositionally biased region" description="Gly residues" evidence="1">
    <location>
        <begin position="38"/>
        <end position="47"/>
    </location>
</feature>
<reference evidence="2 3" key="1">
    <citation type="submission" date="2019-03" db="EMBL/GenBank/DDBJ databases">
        <title>Genomic Encyclopedia of Type Strains, Phase IV (KMG-IV): sequencing the most valuable type-strain genomes for metagenomic binning, comparative biology and taxonomic classification.</title>
        <authorList>
            <person name="Goeker M."/>
        </authorList>
    </citation>
    <scope>NUCLEOTIDE SEQUENCE [LARGE SCALE GENOMIC DNA]</scope>
    <source>
        <strain evidence="2 3">DSM 19345</strain>
    </source>
</reference>
<protein>
    <submittedName>
        <fullName evidence="2">Uncharacterized protein</fullName>
    </submittedName>
</protein>
<evidence type="ECO:0000313" key="3">
    <source>
        <dbReference type="Proteomes" id="UP000295678"/>
    </source>
</evidence>
<evidence type="ECO:0000256" key="1">
    <source>
        <dbReference type="SAM" id="MobiDB-lite"/>
    </source>
</evidence>
<proteinExistence type="predicted"/>
<gene>
    <name evidence="2" type="ORF">EDC22_1234</name>
</gene>
<dbReference type="Proteomes" id="UP000295678">
    <property type="component" value="Unassembled WGS sequence"/>
</dbReference>
<feature type="region of interest" description="Disordered" evidence="1">
    <location>
        <begin position="1"/>
        <end position="64"/>
    </location>
</feature>
<name>A0A4R3LQZ7_9HYPH</name>
<feature type="compositionally biased region" description="Basic and acidic residues" evidence="1">
    <location>
        <begin position="48"/>
        <end position="64"/>
    </location>
</feature>
<dbReference type="EMBL" id="SMAK01000023">
    <property type="protein sequence ID" value="TCT02820.1"/>
    <property type="molecule type" value="Genomic_DNA"/>
</dbReference>
<feature type="compositionally biased region" description="Polar residues" evidence="1">
    <location>
        <begin position="1"/>
        <end position="12"/>
    </location>
</feature>
<dbReference type="AlphaFoldDB" id="A0A4R3LQZ7"/>
<sequence>MTDSARNASQSLRRFPPAVPGRRAFGGRMRACPVLDGPGRGPAGLGRGDGDLRQLPRPEPERSR</sequence>
<organism evidence="2 3">
    <name type="scientific">Tepidamorphus gemmatus</name>
    <dbReference type="NCBI Taxonomy" id="747076"/>
    <lineage>
        <taxon>Bacteria</taxon>
        <taxon>Pseudomonadati</taxon>
        <taxon>Pseudomonadota</taxon>
        <taxon>Alphaproteobacteria</taxon>
        <taxon>Hyphomicrobiales</taxon>
        <taxon>Tepidamorphaceae</taxon>
        <taxon>Tepidamorphus</taxon>
    </lineage>
</organism>
<comment type="caution">
    <text evidence="2">The sequence shown here is derived from an EMBL/GenBank/DDBJ whole genome shotgun (WGS) entry which is preliminary data.</text>
</comment>